<protein>
    <recommendedName>
        <fullName evidence="3">MULE transposase domain-containing protein</fullName>
    </recommendedName>
</protein>
<dbReference type="AlphaFoldDB" id="A0A397THG3"/>
<dbReference type="OrthoDB" id="2440185at2759"/>
<reference evidence="1 2" key="1">
    <citation type="submission" date="2018-06" db="EMBL/GenBank/DDBJ databases">
        <title>Comparative genomics reveals the genomic features of Rhizophagus irregularis, R. cerebriforme, R. diaphanum and Gigaspora rosea, and their symbiotic lifestyle signature.</title>
        <authorList>
            <person name="Morin E."/>
            <person name="San Clemente H."/>
            <person name="Chen E.C.H."/>
            <person name="De La Providencia I."/>
            <person name="Hainaut M."/>
            <person name="Kuo A."/>
            <person name="Kohler A."/>
            <person name="Murat C."/>
            <person name="Tang N."/>
            <person name="Roy S."/>
            <person name="Loubradou J."/>
            <person name="Henrissat B."/>
            <person name="Grigoriev I.V."/>
            <person name="Corradi N."/>
            <person name="Roux C."/>
            <person name="Martin F.M."/>
        </authorList>
    </citation>
    <scope>NUCLEOTIDE SEQUENCE [LARGE SCALE GENOMIC DNA]</scope>
    <source>
        <strain evidence="1 2">DAOM 227022</strain>
    </source>
</reference>
<proteinExistence type="predicted"/>
<comment type="caution">
    <text evidence="1">The sequence shown here is derived from an EMBL/GenBank/DDBJ whole genome shotgun (WGS) entry which is preliminary data.</text>
</comment>
<dbReference type="PANTHER" id="PTHR47718">
    <property type="entry name" value="OS01G0519700 PROTEIN"/>
    <property type="match status" value="1"/>
</dbReference>
<dbReference type="EMBL" id="QKYT01000038">
    <property type="protein sequence ID" value="RIA96809.1"/>
    <property type="molecule type" value="Genomic_DNA"/>
</dbReference>
<keyword evidence="2" id="KW-1185">Reference proteome</keyword>
<dbReference type="Proteomes" id="UP000265703">
    <property type="component" value="Unassembled WGS sequence"/>
</dbReference>
<evidence type="ECO:0000313" key="1">
    <source>
        <dbReference type="EMBL" id="RIA96809.1"/>
    </source>
</evidence>
<organism evidence="1 2">
    <name type="scientific">Glomus cerebriforme</name>
    <dbReference type="NCBI Taxonomy" id="658196"/>
    <lineage>
        <taxon>Eukaryota</taxon>
        <taxon>Fungi</taxon>
        <taxon>Fungi incertae sedis</taxon>
        <taxon>Mucoromycota</taxon>
        <taxon>Glomeromycotina</taxon>
        <taxon>Glomeromycetes</taxon>
        <taxon>Glomerales</taxon>
        <taxon>Glomeraceae</taxon>
        <taxon>Glomus</taxon>
    </lineage>
</organism>
<name>A0A397THG3_9GLOM</name>
<gene>
    <name evidence="1" type="ORF">C1645_814845</name>
</gene>
<accession>A0A397THG3</accession>
<dbReference type="STRING" id="658196.A0A397THG3"/>
<evidence type="ECO:0000313" key="2">
    <source>
        <dbReference type="Proteomes" id="UP000265703"/>
    </source>
</evidence>
<evidence type="ECO:0008006" key="3">
    <source>
        <dbReference type="Google" id="ProtNLM"/>
    </source>
</evidence>
<sequence>MSLFSSKIPMEKKLSIGCRFDTWIVAENTIKEYGKRKGFAINRHQVKYSKNQITNSGKRVVRKRTYVCKYFEKYKPNKENPIEQQYLSNAIQKIKRKHQIIGLDASCLLKFLLKKQKEDLTIFVQPLINVNNDRLCGIFWITSNQILLWSHYSDIIILYDNTLRTNKYNYPLSLFILVDNNEDANNFDNDQMDQEDELESNQEEANNIEDYYDYRQTYLKLMVENSNALFHLLLMPTRWLQDNAWNHVDIISNKPFIGTSSKNLKQLQDNNTVQQANFIPMHYDNIQEVQIRKDNNQQNLDDIILAYISEKQAKWQALVQLI</sequence>